<proteinExistence type="inferred from homology"/>
<dbReference type="GO" id="GO:0055085">
    <property type="term" value="P:transmembrane transport"/>
    <property type="evidence" value="ECO:0007669"/>
    <property type="project" value="InterPro"/>
</dbReference>
<dbReference type="Pfam" id="PF03544">
    <property type="entry name" value="TonB_C"/>
    <property type="match status" value="1"/>
</dbReference>
<comment type="caution">
    <text evidence="12">The sequence shown here is derived from an EMBL/GenBank/DDBJ whole genome shotgun (WGS) entry which is preliminary data.</text>
</comment>
<dbReference type="PANTHER" id="PTHR33446">
    <property type="entry name" value="PROTEIN TONB-RELATED"/>
    <property type="match status" value="1"/>
</dbReference>
<dbReference type="PROSITE" id="PS52015">
    <property type="entry name" value="TONB_CTD"/>
    <property type="match status" value="1"/>
</dbReference>
<name>A0A2W5DJC2_9BURK</name>
<keyword evidence="7" id="KW-0653">Protein transport</keyword>
<evidence type="ECO:0000313" key="12">
    <source>
        <dbReference type="EMBL" id="PZP30918.1"/>
    </source>
</evidence>
<feature type="domain" description="TonB C-terminal" evidence="11">
    <location>
        <begin position="133"/>
        <end position="226"/>
    </location>
</feature>
<dbReference type="InterPro" id="IPR037682">
    <property type="entry name" value="TonB_C"/>
</dbReference>
<evidence type="ECO:0000313" key="13">
    <source>
        <dbReference type="Proteomes" id="UP000249633"/>
    </source>
</evidence>
<dbReference type="InterPro" id="IPR051045">
    <property type="entry name" value="TonB-dependent_transducer"/>
</dbReference>
<accession>A0A2W5DJC2</accession>
<reference evidence="12 13" key="1">
    <citation type="submission" date="2017-08" db="EMBL/GenBank/DDBJ databases">
        <title>Infants hospitalized years apart are colonized by the same room-sourced microbial strains.</title>
        <authorList>
            <person name="Brooks B."/>
            <person name="Olm M.R."/>
            <person name="Firek B.A."/>
            <person name="Baker R."/>
            <person name="Thomas B.C."/>
            <person name="Morowitz M.J."/>
            <person name="Banfield J.F."/>
        </authorList>
    </citation>
    <scope>NUCLEOTIDE SEQUENCE [LARGE SCALE GENOMIC DNA]</scope>
    <source>
        <strain evidence="12">S2_012_000_R2_81</strain>
    </source>
</reference>
<evidence type="ECO:0000256" key="8">
    <source>
        <dbReference type="ARBA" id="ARBA00022989"/>
    </source>
</evidence>
<protein>
    <recommendedName>
        <fullName evidence="11">TonB C-terminal domain-containing protein</fullName>
    </recommendedName>
</protein>
<keyword evidence="6" id="KW-0812">Transmembrane</keyword>
<sequence>MNRSAAAGVALLHGAALATLLWQGAQASHALRPAARHTPALVQLRLLPAPEQPTQHLSPMPPQVRPPGLPAPPRPALVAPPAFTLAAEPAAAPAERPALSSTPAPTARPAEAATAVVAQADIEEPRWQPAALPPEHGSCSSRGMAQHYPALLRERGIEGLVMLRVQVDPQGRAADVVVQNGSGWRLLDEAARQVALACPYLPARHGEQRLTAWVEYPLRFVLHHAP</sequence>
<keyword evidence="3" id="KW-0813">Transport</keyword>
<gene>
    <name evidence="12" type="ORF">DI603_13345</name>
</gene>
<keyword evidence="9" id="KW-0472">Membrane</keyword>
<dbReference type="GO" id="GO:0031992">
    <property type="term" value="F:energy transducer activity"/>
    <property type="evidence" value="ECO:0007669"/>
    <property type="project" value="TreeGrafter"/>
</dbReference>
<evidence type="ECO:0000256" key="5">
    <source>
        <dbReference type="ARBA" id="ARBA00022519"/>
    </source>
</evidence>
<dbReference type="EMBL" id="QFOD01000012">
    <property type="protein sequence ID" value="PZP30918.1"/>
    <property type="molecule type" value="Genomic_DNA"/>
</dbReference>
<comment type="similarity">
    <text evidence="2">Belongs to the TonB family.</text>
</comment>
<dbReference type="SUPFAM" id="SSF74653">
    <property type="entry name" value="TolA/TonB C-terminal domain"/>
    <property type="match status" value="1"/>
</dbReference>
<keyword evidence="5" id="KW-0997">Cell inner membrane</keyword>
<evidence type="ECO:0000256" key="1">
    <source>
        <dbReference type="ARBA" id="ARBA00004383"/>
    </source>
</evidence>
<evidence type="ECO:0000256" key="10">
    <source>
        <dbReference type="SAM" id="MobiDB-lite"/>
    </source>
</evidence>
<organism evidence="12 13">
    <name type="scientific">Roseateles depolymerans</name>
    <dbReference type="NCBI Taxonomy" id="76731"/>
    <lineage>
        <taxon>Bacteria</taxon>
        <taxon>Pseudomonadati</taxon>
        <taxon>Pseudomonadota</taxon>
        <taxon>Betaproteobacteria</taxon>
        <taxon>Burkholderiales</taxon>
        <taxon>Sphaerotilaceae</taxon>
        <taxon>Roseateles</taxon>
    </lineage>
</organism>
<feature type="region of interest" description="Disordered" evidence="10">
    <location>
        <begin position="89"/>
        <end position="112"/>
    </location>
</feature>
<evidence type="ECO:0000256" key="6">
    <source>
        <dbReference type="ARBA" id="ARBA00022692"/>
    </source>
</evidence>
<dbReference type="InterPro" id="IPR006260">
    <property type="entry name" value="TonB/TolA_C"/>
</dbReference>
<dbReference type="AlphaFoldDB" id="A0A2W5DJC2"/>
<dbReference type="GO" id="GO:0098797">
    <property type="term" value="C:plasma membrane protein complex"/>
    <property type="evidence" value="ECO:0007669"/>
    <property type="project" value="TreeGrafter"/>
</dbReference>
<evidence type="ECO:0000256" key="7">
    <source>
        <dbReference type="ARBA" id="ARBA00022927"/>
    </source>
</evidence>
<dbReference type="GO" id="GO:0015031">
    <property type="term" value="P:protein transport"/>
    <property type="evidence" value="ECO:0007669"/>
    <property type="project" value="UniProtKB-KW"/>
</dbReference>
<keyword evidence="8" id="KW-1133">Transmembrane helix</keyword>
<evidence type="ECO:0000256" key="4">
    <source>
        <dbReference type="ARBA" id="ARBA00022475"/>
    </source>
</evidence>
<keyword evidence="4" id="KW-1003">Cell membrane</keyword>
<evidence type="ECO:0000256" key="9">
    <source>
        <dbReference type="ARBA" id="ARBA00023136"/>
    </source>
</evidence>
<dbReference type="NCBIfam" id="TIGR01352">
    <property type="entry name" value="tonB_Cterm"/>
    <property type="match status" value="1"/>
</dbReference>
<evidence type="ECO:0000256" key="3">
    <source>
        <dbReference type="ARBA" id="ARBA00022448"/>
    </source>
</evidence>
<evidence type="ECO:0000259" key="11">
    <source>
        <dbReference type="PROSITE" id="PS52015"/>
    </source>
</evidence>
<dbReference type="Proteomes" id="UP000249633">
    <property type="component" value="Unassembled WGS sequence"/>
</dbReference>
<evidence type="ECO:0000256" key="2">
    <source>
        <dbReference type="ARBA" id="ARBA00006555"/>
    </source>
</evidence>
<dbReference type="Gene3D" id="3.30.1150.10">
    <property type="match status" value="1"/>
</dbReference>
<dbReference type="PANTHER" id="PTHR33446:SF2">
    <property type="entry name" value="PROTEIN TONB"/>
    <property type="match status" value="1"/>
</dbReference>
<comment type="subcellular location">
    <subcellularLocation>
        <location evidence="1">Cell inner membrane</location>
        <topology evidence="1">Single-pass membrane protein</topology>
        <orientation evidence="1">Periplasmic side</orientation>
    </subcellularLocation>
</comment>